<dbReference type="InterPro" id="IPR012337">
    <property type="entry name" value="RNaseH-like_sf"/>
</dbReference>
<dbReference type="InterPro" id="IPR043172">
    <property type="entry name" value="Prp8_domainIV_palm"/>
</dbReference>
<gene>
    <name evidence="8" type="ORF">QR46_1949</name>
</gene>
<dbReference type="Pfam" id="PF10596">
    <property type="entry name" value="U6-snRNA_bdg"/>
    <property type="match status" value="1"/>
</dbReference>
<dbReference type="Pfam" id="PF08082">
    <property type="entry name" value="PRO8NT"/>
    <property type="match status" value="1"/>
</dbReference>
<dbReference type="Proteomes" id="UP000070089">
    <property type="component" value="Unassembled WGS sequence"/>
</dbReference>
<proteinExistence type="predicted"/>
<feature type="domain" description="PROCN" evidence="3">
    <location>
        <begin position="300"/>
        <end position="615"/>
    </location>
</feature>
<feature type="domain" description="Pre-mRNA-processing-splicing factor 8 U5-snRNA-binding" evidence="5">
    <location>
        <begin position="1062"/>
        <end position="1171"/>
    </location>
</feature>
<evidence type="ECO:0000259" key="6">
    <source>
        <dbReference type="Pfam" id="PF10598"/>
    </source>
</evidence>
<dbReference type="Gene3D" id="3.30.43.40">
    <property type="entry name" value="Pre-mRNA-processing-splicing factor 8, U5-snRNA-binding domain"/>
    <property type="match status" value="1"/>
</dbReference>
<dbReference type="GO" id="GO:0030619">
    <property type="term" value="F:U1 snRNA binding"/>
    <property type="evidence" value="ECO:0007669"/>
    <property type="project" value="TreeGrafter"/>
</dbReference>
<dbReference type="InterPro" id="IPR019582">
    <property type="entry name" value="RRM_spliceosomal_PrP8"/>
</dbReference>
<evidence type="ECO:0000313" key="8">
    <source>
        <dbReference type="EMBL" id="KWX14069.1"/>
    </source>
</evidence>
<evidence type="ECO:0000259" key="2">
    <source>
        <dbReference type="Pfam" id="PF08082"/>
    </source>
</evidence>
<evidence type="ECO:0000259" key="5">
    <source>
        <dbReference type="Pfam" id="PF10597"/>
    </source>
</evidence>
<dbReference type="InterPro" id="IPR019581">
    <property type="entry name" value="Prp8_U5-snRNA-bd"/>
</dbReference>
<feature type="compositionally biased region" description="Polar residues" evidence="1">
    <location>
        <begin position="13"/>
        <end position="25"/>
    </location>
</feature>
<feature type="domain" description="Pre-mRNA-processing-splicing factor 8 U6-snRNA-binding" evidence="4">
    <location>
        <begin position="1338"/>
        <end position="1485"/>
    </location>
</feature>
<dbReference type="PANTHER" id="PTHR11140">
    <property type="entry name" value="PRE-MRNA SPLICING FACTOR PRP8"/>
    <property type="match status" value="1"/>
</dbReference>
<dbReference type="GO" id="GO:0071013">
    <property type="term" value="C:catalytic step 2 spliceosome"/>
    <property type="evidence" value="ECO:0007669"/>
    <property type="project" value="TreeGrafter"/>
</dbReference>
<dbReference type="GO" id="GO:0030623">
    <property type="term" value="F:U5 snRNA binding"/>
    <property type="evidence" value="ECO:0007669"/>
    <property type="project" value="InterPro"/>
</dbReference>
<dbReference type="Pfam" id="PF12134">
    <property type="entry name" value="PRP8_domainIV"/>
    <property type="match status" value="1"/>
</dbReference>
<dbReference type="InterPro" id="IPR019580">
    <property type="entry name" value="Prp8_U6-snRNA-bd"/>
</dbReference>
<comment type="caution">
    <text evidence="8">The sequence shown here is derived from an EMBL/GenBank/DDBJ whole genome shotgun (WGS) entry which is preliminary data.</text>
</comment>
<dbReference type="GO" id="GO:0017070">
    <property type="term" value="F:U6 snRNA binding"/>
    <property type="evidence" value="ECO:0007669"/>
    <property type="project" value="InterPro"/>
</dbReference>
<sequence length="2306" mass="262621">MQPLRPRIPQLTPMRSTEDSSSPHQPRSVARKLAAMGALKFLIYAIRKALETMPQPWETVRYVTVAHQKAGALTYILSKSTSNEHDFMQQWNRVCSAIPWDTTPPHYPIFDGTTPYIDYRDSLAFARSLPPLKSNATIRPHQLTYACAGVSATQKILLGVSRRVLKSRDKFSFEQLSPSIFTTLSCPHNYDNFSLQQHVYLFHGYTEDQLLTYPALYYPASVHSSANFPIFLSPAPSAFCGTFLDRRKTNTMRINSSSMLSRLAQINEHNDPAQFTLQTRTCNPPRLSSLSSGHVFKSSNKKGREGKSVATILRTSPQFHVISGVDWLEAAQSLLIQAHDAMTLIIHRKNITFFSLDYNFNLTHTKILSTKERKRSRLGKAFHLVRELARFFKYIVDTHIAYRLLLIEYPTFLVGTYHLFLNIGTVTSVYRYKYKISSQIKQLKALGLLCNGTPFYHPLHCIMNDYLRGLSPLLEAYLSRLLARTAGIVDKESRNSSKRVTQQRSLTNQIWEQRNRYIGRFISIYPQFTARSAMTKLFLAHLAEAWLCWRAGMIYDQIYSQMSPEIADLVRAYVAERADIYNTSIVCIKRRLIDNKWVAKSEHYKYCGRAGRQDMRELIIANAAYLCEPIQKDLKVSCGIIYGLAYLCINVAARVCACDQRIAFPSQDFEYNGKLLELALRDLREETLSNSILTVADRQLLTLIEKALALPHEFLIRIKEILLKKRTFDVVEIEYAEARTCVYPVYTTTGLTRVVDTYFAYYVSYQVTTNPLHYLLFKRGFTSIDLSNSYSMELPAELAIRYCKHVQNTYSCSSMVDGMRCSLVHMHFNTNGYFRGFNFHVMNKIINLLFDPVLSSFLISRLSSSFCFKDMTYTAVCGVTPSFQFSHFLLTLLLSLLDLIILLSCGAQALSSEVILKVSTFVLTFTKEYQQSGAPLSQLWLRKASLEKEIDFSRFSIYYGTYKLLSYVRQGESLYLILQEDGQMNTECSGQEFMGHLIQSIPSSISCFVTQQSSPCDDHRFYYLPLDKNIRFEFMGYIISAKDIDSLNISNGILHSISDASISNFIYHANQLISSALSTSFSKIVAKWNSLLLNCVIYYREALLQSPRFLRILLVYEEKICNKIKQGLNSQMPSRFPNVVFYSPRELGGLGMLSIGSVDIYHSDEGISPKYPIAERSRRWDQRNQERLLPSVIHFISPWAKEIEHSFFGYRRLLSIFCELYNERPPLFGMQNGFHVYEYDAREIKQQYGPKEITECISKQCIGLPLSTFREAVFQALSQDSDNTEQQSSADTPWTSKCVPRLATLIHYIKDLCCLPLRNPFLYHLTKSISISNALTLRSWYNKRLIGSLYDLQGYSKIITAIFGGAEEILRHTLYPATNFSDYKSVIWNTTTDHETGLAKRTNLTRARRQGLSQIPNRRFALWWSPTINRSSVYIGYRTQIDLTGVYMCGKLSTLKTAYVSLFRGHAWSMIHSSLVKTLIAILQDAFRGLPFDTIKAETVHPRKSYHYHTSCADISVSWTRSVAIKQNYSIQIQKRILEIQTDSEKESYSACTFSDEQIDNCSRLWWIDLHLTWGNVDTCNSLSQYAKERHKYYTSDRSRGIYRSPYGLILCIDLLYHGIAAYGSVPIIAIPAIDKAITDFSESLHSNTMMSMLAERIRTQLGLTSSNTCKLTDITSSSIGDLFTGRVIIVDDSLAYNFRVQHKDATRASRAVINGFISIFNPQTGQLVLSVVHADTYAGQSRRASLSRWRTADLLAGYISSLPQASRPTTVVVCSRQSIDPIRTLLSVLTPPITVRGTSLHWQFRSLRNLFVCVEGQKDCIRSTLDEIVQLQPSSVSLGIDLYAQFRDVDKQTGLILEGTPIQHFIAILLMLQLANLSPLSIYQIISQSDLNSKEILPEVEISYKAMHNSLNTNSVEQLLVVSNLTDLVLYLPKATYQQWCPVISVMTDYVINESAKKLGVRSDCLSPAEKKDIVLGADLVIANAPERMASIFSRIVLSANTLGEQMLSLTRPKELVDPSLQSPVTKLQVNTQLSLRKNATFFKLFSSLESQTNTNSGSSFCEELIEQALEANTGTRSAMCVIIGQGRSFHSIFDYSSKRAPVAWTFGLQHTINIGGKVRTLIELRIIRAYLGDWDLFSCTLAPITEILQDIKHTEERTGMKCYGLLVDLSQATLFPDSLLDYTVLRKSSVDLISLMEGVVSICLLTFYFGIPQIERQSTFHTYYLTQINIDKATHQGKFDRLKVHIASNYNLELQYINPIAQYEELDSADQLVSYQSCIQFSKLFVSEQVRWEALEYHEDHSYE</sequence>
<organism evidence="8 9">
    <name type="scientific">Giardia duodenalis assemblage B</name>
    <dbReference type="NCBI Taxonomy" id="1394984"/>
    <lineage>
        <taxon>Eukaryota</taxon>
        <taxon>Metamonada</taxon>
        <taxon>Diplomonadida</taxon>
        <taxon>Hexamitidae</taxon>
        <taxon>Giardiinae</taxon>
        <taxon>Giardia</taxon>
    </lineage>
</organism>
<evidence type="ECO:0000259" key="3">
    <source>
        <dbReference type="Pfam" id="PF08083"/>
    </source>
</evidence>
<feature type="region of interest" description="Disordered" evidence="1">
    <location>
        <begin position="1"/>
        <end position="27"/>
    </location>
</feature>
<dbReference type="InterPro" id="IPR021983">
    <property type="entry name" value="PRP8_domainIV"/>
</dbReference>
<reference evidence="8 9" key="1">
    <citation type="journal article" date="2015" name="Mol. Biochem. Parasitol.">
        <title>Identification of polymorphic genes for use in assemblage B genotyping assays through comparative genomics of multiple assemblage B Giardia duodenalis isolates.</title>
        <authorList>
            <person name="Wielinga C."/>
            <person name="Thompson R.C."/>
            <person name="Monis P."/>
            <person name="Ryan U."/>
        </authorList>
    </citation>
    <scope>NUCLEOTIDE SEQUENCE [LARGE SCALE GENOMIC DNA]</scope>
    <source>
        <strain evidence="8 9">BAH15c1</strain>
    </source>
</reference>
<dbReference type="SUPFAM" id="SSF53098">
    <property type="entry name" value="Ribonuclease H-like"/>
    <property type="match status" value="1"/>
</dbReference>
<dbReference type="VEuPathDB" id="GiardiaDB:QR46_1949"/>
<dbReference type="EMBL" id="JXTI01000045">
    <property type="protein sequence ID" value="KWX14069.1"/>
    <property type="molecule type" value="Genomic_DNA"/>
</dbReference>
<dbReference type="InterPro" id="IPR042516">
    <property type="entry name" value="Prp8_U5-snRNA-bd_sf"/>
</dbReference>
<evidence type="ECO:0000259" key="7">
    <source>
        <dbReference type="Pfam" id="PF12134"/>
    </source>
</evidence>
<evidence type="ECO:0000256" key="1">
    <source>
        <dbReference type="SAM" id="MobiDB-lite"/>
    </source>
</evidence>
<dbReference type="Gene3D" id="3.30.420.230">
    <property type="match status" value="1"/>
</dbReference>
<protein>
    <submittedName>
        <fullName evidence="8">Spliceosomal protein PrP8/ U6-snRNA interacting domain protein</fullName>
    </submittedName>
</protein>
<dbReference type="GO" id="GO:0005682">
    <property type="term" value="C:U5 snRNP"/>
    <property type="evidence" value="ECO:0007669"/>
    <property type="project" value="TreeGrafter"/>
</dbReference>
<dbReference type="GO" id="GO:0097157">
    <property type="term" value="F:pre-mRNA intronic binding"/>
    <property type="evidence" value="ECO:0007669"/>
    <property type="project" value="TreeGrafter"/>
</dbReference>
<dbReference type="Pfam" id="PF08083">
    <property type="entry name" value="PROCN"/>
    <property type="match status" value="1"/>
</dbReference>
<dbReference type="OrthoDB" id="1931567at2759"/>
<dbReference type="Pfam" id="PF10597">
    <property type="entry name" value="U5_2-snRNA_bdg"/>
    <property type="match status" value="1"/>
</dbReference>
<dbReference type="InterPro" id="IPR012592">
    <property type="entry name" value="PROCN"/>
</dbReference>
<dbReference type="InterPro" id="IPR012591">
    <property type="entry name" value="PRO8NT"/>
</dbReference>
<dbReference type="Gene3D" id="3.90.1570.40">
    <property type="match status" value="1"/>
</dbReference>
<dbReference type="GO" id="GO:0000244">
    <property type="term" value="P:spliceosomal tri-snRNP complex assembly"/>
    <property type="evidence" value="ECO:0007669"/>
    <property type="project" value="TreeGrafter"/>
</dbReference>
<accession>A0A132NVF9</accession>
<dbReference type="PANTHER" id="PTHR11140:SF0">
    <property type="entry name" value="PRE-MRNA-PROCESSING-SPLICING FACTOR 8"/>
    <property type="match status" value="1"/>
</dbReference>
<evidence type="ECO:0000313" key="9">
    <source>
        <dbReference type="Proteomes" id="UP000070089"/>
    </source>
</evidence>
<evidence type="ECO:0000259" key="4">
    <source>
        <dbReference type="Pfam" id="PF10596"/>
    </source>
</evidence>
<feature type="domain" description="RNA recognition motif spliceosomal PrP8" evidence="6">
    <location>
        <begin position="839"/>
        <end position="911"/>
    </location>
</feature>
<feature type="domain" description="PRO8NT" evidence="2">
    <location>
        <begin position="30"/>
        <end position="131"/>
    </location>
</feature>
<dbReference type="GO" id="GO:0030620">
    <property type="term" value="F:U2 snRNA binding"/>
    <property type="evidence" value="ECO:0007669"/>
    <property type="project" value="TreeGrafter"/>
</dbReference>
<dbReference type="InterPro" id="IPR027652">
    <property type="entry name" value="PRP8"/>
</dbReference>
<name>A0A132NVF9_GIAIN</name>
<dbReference type="Pfam" id="PF10598">
    <property type="entry name" value="RRM_4"/>
    <property type="match status" value="1"/>
</dbReference>
<feature type="domain" description="PRP8" evidence="7">
    <location>
        <begin position="1676"/>
        <end position="1807"/>
    </location>
</feature>